<reference evidence="1 2" key="1">
    <citation type="journal article" date="2016" name="Nat. Commun.">
        <title>Thousands of microbial genomes shed light on interconnected biogeochemical processes in an aquifer system.</title>
        <authorList>
            <person name="Anantharaman K."/>
            <person name="Brown C.T."/>
            <person name="Hug L.A."/>
            <person name="Sharon I."/>
            <person name="Castelle C.J."/>
            <person name="Probst A.J."/>
            <person name="Thomas B.C."/>
            <person name="Singh A."/>
            <person name="Wilkins M.J."/>
            <person name="Karaoz U."/>
            <person name="Brodie E.L."/>
            <person name="Williams K.H."/>
            <person name="Hubbard S.S."/>
            <person name="Banfield J.F."/>
        </authorList>
    </citation>
    <scope>NUCLEOTIDE SEQUENCE [LARGE SCALE GENOMIC DNA]</scope>
</reference>
<evidence type="ECO:0000313" key="1">
    <source>
        <dbReference type="EMBL" id="OHA23815.1"/>
    </source>
</evidence>
<accession>A0A1G2MIS5</accession>
<dbReference type="AlphaFoldDB" id="A0A1G2MIS5"/>
<sequence>MKTVIQVNVNVAFLPDNDSMRNTVAETLASPLLALKPAPAEPTQRVLSGYFEQTVHEEKVNDLMLTMAGYVRGNHVWDPEVIEQPALPDDPSYDKICRVKLLYRRTEHGINTGVRIIKFHMKTFDEFDTDILNWIWRFQKIPGVKFVGDTKSISVEEALKLRPIRQFKEVRIS</sequence>
<evidence type="ECO:0000313" key="2">
    <source>
        <dbReference type="Proteomes" id="UP000177130"/>
    </source>
</evidence>
<comment type="caution">
    <text evidence="1">The sequence shown here is derived from an EMBL/GenBank/DDBJ whole genome shotgun (WGS) entry which is preliminary data.</text>
</comment>
<name>A0A1G2MIS5_9BACT</name>
<dbReference type="EMBL" id="MHRK01000025">
    <property type="protein sequence ID" value="OHA23815.1"/>
    <property type="molecule type" value="Genomic_DNA"/>
</dbReference>
<protein>
    <submittedName>
        <fullName evidence="1">Uncharacterized protein</fullName>
    </submittedName>
</protein>
<organism evidence="1 2">
    <name type="scientific">Candidatus Taylorbacteria bacterium RIFCSPHIGHO2_02_FULL_43_32b</name>
    <dbReference type="NCBI Taxonomy" id="1802306"/>
    <lineage>
        <taxon>Bacteria</taxon>
        <taxon>Candidatus Tayloriibacteriota</taxon>
    </lineage>
</organism>
<gene>
    <name evidence="1" type="ORF">A3C72_00855</name>
</gene>
<dbReference type="Proteomes" id="UP000177130">
    <property type="component" value="Unassembled WGS sequence"/>
</dbReference>
<proteinExistence type="predicted"/>